<dbReference type="RefSeq" id="WP_395118442.1">
    <property type="nucleotide sequence ID" value="NZ_CP170721.1"/>
</dbReference>
<dbReference type="Pfam" id="PF00072">
    <property type="entry name" value="Response_reg"/>
    <property type="match status" value="1"/>
</dbReference>
<dbReference type="GO" id="GO:0000160">
    <property type="term" value="P:phosphorelay signal transduction system"/>
    <property type="evidence" value="ECO:0007669"/>
    <property type="project" value="InterPro"/>
</dbReference>
<dbReference type="InterPro" id="IPR011006">
    <property type="entry name" value="CheY-like_superfamily"/>
</dbReference>
<dbReference type="PROSITE" id="PS50110">
    <property type="entry name" value="RESPONSE_REGULATORY"/>
    <property type="match status" value="1"/>
</dbReference>
<dbReference type="Gene3D" id="3.40.50.2300">
    <property type="match status" value="1"/>
</dbReference>
<dbReference type="SMART" id="SM00448">
    <property type="entry name" value="REC"/>
    <property type="match status" value="1"/>
</dbReference>
<organism evidence="4">
    <name type="scientific">Rhodanobacter sp. FW102-FHT14D07</name>
    <dbReference type="NCBI Taxonomy" id="3351462"/>
    <lineage>
        <taxon>Bacteria</taxon>
        <taxon>Pseudomonadati</taxon>
        <taxon>Pseudomonadota</taxon>
        <taxon>Gammaproteobacteria</taxon>
        <taxon>Lysobacterales</taxon>
        <taxon>Rhodanobacteraceae</taxon>
        <taxon>Rhodanobacter</taxon>
    </lineage>
</organism>
<dbReference type="EMBL" id="CP170721">
    <property type="protein sequence ID" value="XIA19933.1"/>
    <property type="molecule type" value="Genomic_DNA"/>
</dbReference>
<accession>A0AB74UZC8</accession>
<evidence type="ECO:0000259" key="3">
    <source>
        <dbReference type="PROSITE" id="PS50110"/>
    </source>
</evidence>
<dbReference type="InterPro" id="IPR050595">
    <property type="entry name" value="Bact_response_regulator"/>
</dbReference>
<dbReference type="AlphaFoldDB" id="A0AB74UZC8"/>
<sequence>MEDCKRVLVVEDDPVVAMVMEDTLRAMGLEVLVDLNLVDALNDVEASRLDAAMIDVGLRGENAWPVMAALQKRNVPFAVMSGGDLSGLAQEFPRVRMVNKPVSVDTLQQIVRELLASPPASAGG</sequence>
<protein>
    <submittedName>
        <fullName evidence="4">Response regulator</fullName>
    </submittedName>
</protein>
<dbReference type="InterPro" id="IPR001789">
    <property type="entry name" value="Sig_transdc_resp-reg_receiver"/>
</dbReference>
<dbReference type="PANTHER" id="PTHR44591:SF24">
    <property type="entry name" value="PROTEIN-GLUTAMATE METHYLESTERASE_PROTEIN-GLUTAMINE GLUTAMINASE 1"/>
    <property type="match status" value="1"/>
</dbReference>
<dbReference type="SUPFAM" id="SSF52172">
    <property type="entry name" value="CheY-like"/>
    <property type="match status" value="1"/>
</dbReference>
<keyword evidence="1 2" id="KW-0597">Phosphoprotein</keyword>
<evidence type="ECO:0000256" key="1">
    <source>
        <dbReference type="ARBA" id="ARBA00022553"/>
    </source>
</evidence>
<feature type="modified residue" description="4-aspartylphosphate" evidence="2">
    <location>
        <position position="55"/>
    </location>
</feature>
<evidence type="ECO:0000313" key="4">
    <source>
        <dbReference type="EMBL" id="XIA19933.1"/>
    </source>
</evidence>
<feature type="domain" description="Response regulatory" evidence="3">
    <location>
        <begin position="6"/>
        <end position="115"/>
    </location>
</feature>
<proteinExistence type="predicted"/>
<name>A0AB74UZC8_9GAMM</name>
<gene>
    <name evidence="4" type="ORF">ACFYG5_07365</name>
</gene>
<dbReference type="PANTHER" id="PTHR44591">
    <property type="entry name" value="STRESS RESPONSE REGULATOR PROTEIN 1"/>
    <property type="match status" value="1"/>
</dbReference>
<reference evidence="4" key="1">
    <citation type="submission" date="2024-10" db="EMBL/GenBank/DDBJ databases">
        <authorList>
            <person name="Lesea H.P."/>
            <person name="Kuehl J.V."/>
            <person name="Chandonia J.-M."/>
        </authorList>
    </citation>
    <scope>NUCLEOTIDE SEQUENCE</scope>
    <source>
        <strain evidence="4">FW102-FHT14D07</strain>
    </source>
</reference>
<evidence type="ECO:0000256" key="2">
    <source>
        <dbReference type="PROSITE-ProRule" id="PRU00169"/>
    </source>
</evidence>